<evidence type="ECO:0000259" key="7">
    <source>
        <dbReference type="Pfam" id="PF07195"/>
    </source>
</evidence>
<keyword evidence="8" id="KW-0282">Flagellum</keyword>
<feature type="domain" description="Flagellar hook-associated protein 2 C-terminal" evidence="7">
    <location>
        <begin position="212"/>
        <end position="434"/>
    </location>
</feature>
<dbReference type="Pfam" id="PF07195">
    <property type="entry name" value="FliD_C"/>
    <property type="match status" value="1"/>
</dbReference>
<dbReference type="InterPro" id="IPR010810">
    <property type="entry name" value="Flagellin_hook_IN_motif"/>
</dbReference>
<dbReference type="InterPro" id="IPR003481">
    <property type="entry name" value="FliD_N"/>
</dbReference>
<evidence type="ECO:0000313" key="8">
    <source>
        <dbReference type="EMBL" id="MBM7059142.1"/>
    </source>
</evidence>
<protein>
    <recommendedName>
        <fullName evidence="5">Flagellar hook-associated protein 2</fullName>
        <shortName evidence="5">HAP2</shortName>
    </recommendedName>
    <alternativeName>
        <fullName evidence="5">Flagellar cap protein</fullName>
    </alternativeName>
</protein>
<evidence type="ECO:0000313" key="9">
    <source>
        <dbReference type="Proteomes" id="UP000717995"/>
    </source>
</evidence>
<dbReference type="PANTHER" id="PTHR30288">
    <property type="entry name" value="FLAGELLAR CAP/ASSEMBLY PROTEIN FLID"/>
    <property type="match status" value="1"/>
</dbReference>
<evidence type="ECO:0000256" key="2">
    <source>
        <dbReference type="ARBA" id="ARBA00011255"/>
    </source>
</evidence>
<evidence type="ECO:0000259" key="6">
    <source>
        <dbReference type="Pfam" id="PF02465"/>
    </source>
</evidence>
<evidence type="ECO:0000256" key="3">
    <source>
        <dbReference type="ARBA" id="ARBA00023054"/>
    </source>
</evidence>
<keyword evidence="8" id="KW-0969">Cilium</keyword>
<keyword evidence="5" id="KW-0964">Secreted</keyword>
<dbReference type="EMBL" id="JAFEUP010000001">
    <property type="protein sequence ID" value="MBM7059142.1"/>
    <property type="molecule type" value="Genomic_DNA"/>
</dbReference>
<sequence>MAIDSDYIKQMATQLASYEVQSAQAKAQRNEADYKAQLSAVTSLDSALKTFKSALYGMKSGGSTMLINSATFSKADMATASVGTTAVPGSYQFFVKQLASTHQLALEGLADGSFGASGLLTIGQGSNSFKVDLSTIDSDGNGSNSLAELAAAINAAADNTGVKATQVRSNGTVSLALAAEKSGLDNAISTLTFSGGGALADAIANKRELSKAQDAEVYLGGESGMKLTSSSNTFENVIDGVSLTFNKAQASGEQALAVEIGQDKKATTDKANVFIGAFNTLMGTFDTLTASGGETAARGVLAGDSSVRSIETMLNQVVRTAFGGKTLMQFGIVADRNGKLTIDSARFEKAVAADPEGFEKLFTDKGNLLDSVDKNLAAYTSSVNGVMKSRKDSLNAMLKRVDDQYDNIQKQYDNYYGRYLKQYTSMMQTMAAMEQTSGMFA</sequence>
<name>A0ABS2I885_9GAMM</name>
<comment type="caution">
    <text evidence="8">The sequence shown here is derived from an EMBL/GenBank/DDBJ whole genome shotgun (WGS) entry which is preliminary data.</text>
</comment>
<dbReference type="Pfam" id="PF07196">
    <property type="entry name" value="Flagellin_IN"/>
    <property type="match status" value="1"/>
</dbReference>
<comment type="subcellular location">
    <subcellularLocation>
        <location evidence="5">Secreted</location>
    </subcellularLocation>
    <subcellularLocation>
        <location evidence="5">Bacterial flagellum</location>
    </subcellularLocation>
</comment>
<reference evidence="8 9" key="1">
    <citation type="submission" date="2021-02" db="EMBL/GenBank/DDBJ databases">
        <authorList>
            <person name="Lee D.-H."/>
        </authorList>
    </citation>
    <scope>NUCLEOTIDE SEQUENCE [LARGE SCALE GENOMIC DNA]</scope>
    <source>
        <strain evidence="8 9">UL073</strain>
    </source>
</reference>
<keyword evidence="8" id="KW-0966">Cell projection</keyword>
<keyword evidence="9" id="KW-1185">Reference proteome</keyword>
<evidence type="ECO:0000256" key="5">
    <source>
        <dbReference type="RuleBase" id="RU362066"/>
    </source>
</evidence>
<evidence type="ECO:0000256" key="1">
    <source>
        <dbReference type="ARBA" id="ARBA00009764"/>
    </source>
</evidence>
<keyword evidence="3" id="KW-0175">Coiled coil</keyword>
<feature type="domain" description="Flagellar hook-associated protein 2 N-terminal" evidence="6">
    <location>
        <begin position="8"/>
        <end position="102"/>
    </location>
</feature>
<dbReference type="InterPro" id="IPR010809">
    <property type="entry name" value="FliD_C"/>
</dbReference>
<comment type="similarity">
    <text evidence="1 5">Belongs to the FliD family.</text>
</comment>
<gene>
    <name evidence="8" type="primary">fliD</name>
    <name evidence="8" type="ORF">JQX08_00310</name>
</gene>
<dbReference type="RefSeq" id="WP_204913872.1">
    <property type="nucleotide sequence ID" value="NZ_JAFEUP010000001.1"/>
</dbReference>
<organism evidence="8 9">
    <name type="scientific">Zestomonas insulae</name>
    <dbReference type="NCBI Taxonomy" id="2809017"/>
    <lineage>
        <taxon>Bacteria</taxon>
        <taxon>Pseudomonadati</taxon>
        <taxon>Pseudomonadota</taxon>
        <taxon>Gammaproteobacteria</taxon>
        <taxon>Pseudomonadales</taxon>
        <taxon>Pseudomonadaceae</taxon>
        <taxon>Zestomonas</taxon>
    </lineage>
</organism>
<dbReference type="PANTHER" id="PTHR30288:SF0">
    <property type="entry name" value="FLAGELLAR HOOK-ASSOCIATED PROTEIN 2"/>
    <property type="match status" value="1"/>
</dbReference>
<keyword evidence="4 5" id="KW-0975">Bacterial flagellum</keyword>
<dbReference type="Gene3D" id="3.30.70.2120">
    <property type="match status" value="1"/>
</dbReference>
<comment type="subunit">
    <text evidence="2 5">Homopentamer.</text>
</comment>
<comment type="function">
    <text evidence="5">Required for morphogenesis and for the elongation of the flagellar filament by facilitating polymerization of the flagellin monomers at the tip of growing filament. Forms a capping structure, which prevents flagellin subunits (transported through the central channel of the flagellum) from leaking out without polymerization at the distal end.</text>
</comment>
<dbReference type="InterPro" id="IPR040026">
    <property type="entry name" value="FliD"/>
</dbReference>
<evidence type="ECO:0000256" key="4">
    <source>
        <dbReference type="ARBA" id="ARBA00023143"/>
    </source>
</evidence>
<dbReference type="Proteomes" id="UP000717995">
    <property type="component" value="Unassembled WGS sequence"/>
</dbReference>
<accession>A0ABS2I885</accession>
<dbReference type="Pfam" id="PF02465">
    <property type="entry name" value="FliD_N"/>
    <property type="match status" value="1"/>
</dbReference>
<proteinExistence type="inferred from homology"/>